<dbReference type="Pfam" id="PF07586">
    <property type="entry name" value="HXXSHH"/>
    <property type="match status" value="1"/>
</dbReference>
<dbReference type="HOGENOM" id="CLU_044709_0_0_0"/>
<organism evidence="1">
    <name type="scientific">Solibacter usitatus (strain Ellin6076)</name>
    <dbReference type="NCBI Taxonomy" id="234267"/>
    <lineage>
        <taxon>Bacteria</taxon>
        <taxon>Pseudomonadati</taxon>
        <taxon>Acidobacteriota</taxon>
        <taxon>Terriglobia</taxon>
        <taxon>Bryobacterales</taxon>
        <taxon>Solibacteraceae</taxon>
        <taxon>Candidatus Solibacter</taxon>
    </lineage>
</organism>
<accession>Q02AS5</accession>
<reference evidence="1" key="1">
    <citation type="submission" date="2006-10" db="EMBL/GenBank/DDBJ databases">
        <title>Complete sequence of Solibacter usitatus Ellin6076.</title>
        <authorList>
            <consortium name="US DOE Joint Genome Institute"/>
            <person name="Copeland A."/>
            <person name="Lucas S."/>
            <person name="Lapidus A."/>
            <person name="Barry K."/>
            <person name="Detter J.C."/>
            <person name="Glavina del Rio T."/>
            <person name="Hammon N."/>
            <person name="Israni S."/>
            <person name="Dalin E."/>
            <person name="Tice H."/>
            <person name="Pitluck S."/>
            <person name="Thompson L.S."/>
            <person name="Brettin T."/>
            <person name="Bruce D."/>
            <person name="Han C."/>
            <person name="Tapia R."/>
            <person name="Gilna P."/>
            <person name="Schmutz J."/>
            <person name="Larimer F."/>
            <person name="Land M."/>
            <person name="Hauser L."/>
            <person name="Kyrpides N."/>
            <person name="Mikhailova N."/>
            <person name="Janssen P.H."/>
            <person name="Kuske C.R."/>
            <person name="Richardson P."/>
        </authorList>
    </citation>
    <scope>NUCLEOTIDE SEQUENCE</scope>
    <source>
        <strain evidence="1">Ellin6076</strain>
    </source>
</reference>
<dbReference type="OrthoDB" id="9146593at2"/>
<dbReference type="EMBL" id="CP000473">
    <property type="protein sequence ID" value="ABJ81841.1"/>
    <property type="molecule type" value="Genomic_DNA"/>
</dbReference>
<evidence type="ECO:0008006" key="2">
    <source>
        <dbReference type="Google" id="ProtNLM"/>
    </source>
</evidence>
<dbReference type="KEGG" id="sus:Acid_0842"/>
<protein>
    <recommendedName>
        <fullName evidence="2">DUF1552 domain-containing protein</fullName>
    </recommendedName>
</protein>
<gene>
    <name evidence="1" type="ordered locus">Acid_0842</name>
</gene>
<dbReference type="AlphaFoldDB" id="Q02AS5"/>
<dbReference type="STRING" id="234267.Acid_0842"/>
<dbReference type="InterPro" id="IPR011447">
    <property type="entry name" value="DUF1552"/>
</dbReference>
<dbReference type="InParanoid" id="Q02AS5"/>
<proteinExistence type="predicted"/>
<sequence length="447" mass="49698">MPGSLHLDRRAFLKGLGGVTLALPVLEAMGAEVTDQIPRRFCAIYTANGMSLPKAEHDIKEWSWFPAKGANGNFEFGKSTEPLAPFRGKLSFLGGMYHPNGPKADPHVCSDMWLTGAPLHNPKPGTYNTTGIDQVIALHTKQYCRQPSLVLSIDAGTGYLSRTGTISYNQDGRPIPAENNPRRVFDRLFRGDRTSLKAEHEKLQRRIKLVDAVAESARSLGQKLGQTDRDKMDQYMTSLEEVETRLVASEKWIDIPLKKQDYSHLNLDATNEGDPAEYYRNMFDLIALAFDADITRAVTFMLNREDGMGISDTFPLKLGLSKTHHNLSHATDKEGQLDFAKYDLFLSTQIAHFLDRMSQYRDRDGSAIDNTIVLFGSGASTTHNNHNLPTLVAGGANMGLKHGQYWRADEESRMSNMYVSILRALGVEQENFADSTGTTSSTVFTKS</sequence>
<dbReference type="eggNOG" id="COG2960">
    <property type="taxonomic scope" value="Bacteria"/>
</dbReference>
<name>Q02AS5_SOLUE</name>
<evidence type="ECO:0000313" key="1">
    <source>
        <dbReference type="EMBL" id="ABJ81841.1"/>
    </source>
</evidence>